<evidence type="ECO:0000313" key="3">
    <source>
        <dbReference type="EMBL" id="AAK79545.1"/>
    </source>
</evidence>
<organism evidence="3 4">
    <name type="scientific">Clostridium acetobutylicum (strain ATCC 824 / DSM 792 / JCM 1419 / IAM 19013 / LMG 5710 / NBRC 13948 / NRRL B-527 / VKM B-1787 / 2291 / W)</name>
    <dbReference type="NCBI Taxonomy" id="272562"/>
    <lineage>
        <taxon>Bacteria</taxon>
        <taxon>Bacillati</taxon>
        <taxon>Bacillota</taxon>
        <taxon>Clostridia</taxon>
        <taxon>Eubacteriales</taxon>
        <taxon>Clostridiaceae</taxon>
        <taxon>Clostridium</taxon>
    </lineage>
</organism>
<accession>Q97IR2</accession>
<dbReference type="GeneID" id="44998076"/>
<gene>
    <name evidence="3" type="ordered locus">CA_C1578</name>
</gene>
<dbReference type="STRING" id="272562.CA_C1578"/>
<dbReference type="PIR" id="F97094">
    <property type="entry name" value="F97094"/>
</dbReference>
<dbReference type="Proteomes" id="UP000000814">
    <property type="component" value="Chromosome"/>
</dbReference>
<dbReference type="Pfam" id="PF01381">
    <property type="entry name" value="HTH_3"/>
    <property type="match status" value="1"/>
</dbReference>
<dbReference type="HOGENOM" id="CLU_066192_17_6_9"/>
<dbReference type="RefSeq" id="WP_010964886.1">
    <property type="nucleotide sequence ID" value="NC_003030.1"/>
</dbReference>
<dbReference type="Gene3D" id="1.10.260.40">
    <property type="entry name" value="lambda repressor-like DNA-binding domains"/>
    <property type="match status" value="1"/>
</dbReference>
<dbReference type="PROSITE" id="PS50943">
    <property type="entry name" value="HTH_CROC1"/>
    <property type="match status" value="1"/>
</dbReference>
<dbReference type="OrthoDB" id="1954354at2"/>
<keyword evidence="4" id="KW-1185">Reference proteome</keyword>
<keyword evidence="1" id="KW-0238">DNA-binding</keyword>
<protein>
    <submittedName>
        <fullName evidence="3">Predicted transcriptional regulator</fullName>
    </submittedName>
</protein>
<dbReference type="KEGG" id="cac:CA_C1578"/>
<dbReference type="AlphaFoldDB" id="Q97IR2"/>
<dbReference type="CDD" id="cd00093">
    <property type="entry name" value="HTH_XRE"/>
    <property type="match status" value="1"/>
</dbReference>
<proteinExistence type="predicted"/>
<dbReference type="GO" id="GO:0003677">
    <property type="term" value="F:DNA binding"/>
    <property type="evidence" value="ECO:0007669"/>
    <property type="project" value="UniProtKB-KW"/>
</dbReference>
<dbReference type="InterPro" id="IPR010982">
    <property type="entry name" value="Lambda_DNA-bd_dom_sf"/>
</dbReference>
<dbReference type="EMBL" id="AE001437">
    <property type="protein sequence ID" value="AAK79545.1"/>
    <property type="molecule type" value="Genomic_DNA"/>
</dbReference>
<dbReference type="PANTHER" id="PTHR46558:SF11">
    <property type="entry name" value="HTH-TYPE TRANSCRIPTIONAL REGULATOR XRE"/>
    <property type="match status" value="1"/>
</dbReference>
<dbReference type="PATRIC" id="fig|272562.8.peg.1778"/>
<feature type="domain" description="HTH cro/C1-type" evidence="2">
    <location>
        <begin position="12"/>
        <end position="66"/>
    </location>
</feature>
<dbReference type="eggNOG" id="COG1396">
    <property type="taxonomic scope" value="Bacteria"/>
</dbReference>
<evidence type="ECO:0000256" key="1">
    <source>
        <dbReference type="ARBA" id="ARBA00023125"/>
    </source>
</evidence>
<dbReference type="InterPro" id="IPR001387">
    <property type="entry name" value="Cro/C1-type_HTH"/>
</dbReference>
<dbReference type="SMART" id="SM00530">
    <property type="entry name" value="HTH_XRE"/>
    <property type="match status" value="1"/>
</dbReference>
<name>Q97IR2_CLOAB</name>
<evidence type="ECO:0000259" key="2">
    <source>
        <dbReference type="PROSITE" id="PS50943"/>
    </source>
</evidence>
<dbReference type="PANTHER" id="PTHR46558">
    <property type="entry name" value="TRACRIPTIONAL REGULATORY PROTEIN-RELATED-RELATED"/>
    <property type="match status" value="1"/>
</dbReference>
<reference evidence="3 4" key="1">
    <citation type="journal article" date="2001" name="J. Bacteriol.">
        <title>Genome sequence and comparative analysis of the solvent-producing bacterium Clostridium acetobutylicum.</title>
        <authorList>
            <person name="Nolling J."/>
            <person name="Breton G."/>
            <person name="Omelchenko M.V."/>
            <person name="Makarova K.S."/>
            <person name="Zeng Q."/>
            <person name="Gibson R."/>
            <person name="Lee H.M."/>
            <person name="Dubois J."/>
            <person name="Qiu D."/>
            <person name="Hitti J."/>
            <person name="Wolf Y.I."/>
            <person name="Tatusov R.L."/>
            <person name="Sabathe F."/>
            <person name="Doucette-Stamm L."/>
            <person name="Soucaille P."/>
            <person name="Daly M.J."/>
            <person name="Bennett G.N."/>
            <person name="Koonin E.V."/>
            <person name="Smith D.R."/>
        </authorList>
    </citation>
    <scope>NUCLEOTIDE SEQUENCE [LARGE SCALE GENOMIC DNA]</scope>
    <source>
        <strain evidence="4">ATCC 824 / DSM 792 / JCM 1419 / LMG 5710 / VKM B-1787</strain>
    </source>
</reference>
<evidence type="ECO:0000313" key="4">
    <source>
        <dbReference type="Proteomes" id="UP000000814"/>
    </source>
</evidence>
<dbReference type="SUPFAM" id="SSF47413">
    <property type="entry name" value="lambda repressor-like DNA-binding domains"/>
    <property type="match status" value="1"/>
</dbReference>
<sequence>MYIDYSIIGDRIRNSRKSKNYTQENLAEYLDVSTVYVSKIECGKTKINLETLMKICKFLNITPSYILTGSTTDSENYQKNEITDMLKTCPPEKIKLISSMIKLIVNFEKK</sequence>